<proteinExistence type="predicted"/>
<protein>
    <submittedName>
        <fullName evidence="1">Uncharacterized protein</fullName>
    </submittedName>
</protein>
<name>A0A0E9V221_ANGAN</name>
<organism evidence="1">
    <name type="scientific">Anguilla anguilla</name>
    <name type="common">European freshwater eel</name>
    <name type="synonym">Muraena anguilla</name>
    <dbReference type="NCBI Taxonomy" id="7936"/>
    <lineage>
        <taxon>Eukaryota</taxon>
        <taxon>Metazoa</taxon>
        <taxon>Chordata</taxon>
        <taxon>Craniata</taxon>
        <taxon>Vertebrata</taxon>
        <taxon>Euteleostomi</taxon>
        <taxon>Actinopterygii</taxon>
        <taxon>Neopterygii</taxon>
        <taxon>Teleostei</taxon>
        <taxon>Anguilliformes</taxon>
        <taxon>Anguillidae</taxon>
        <taxon>Anguilla</taxon>
    </lineage>
</organism>
<reference evidence="1" key="2">
    <citation type="journal article" date="2015" name="Fish Shellfish Immunol.">
        <title>Early steps in the European eel (Anguilla anguilla)-Vibrio vulnificus interaction in the gills: Role of the RtxA13 toxin.</title>
        <authorList>
            <person name="Callol A."/>
            <person name="Pajuelo D."/>
            <person name="Ebbesson L."/>
            <person name="Teles M."/>
            <person name="MacKenzie S."/>
            <person name="Amaro C."/>
        </authorList>
    </citation>
    <scope>NUCLEOTIDE SEQUENCE</scope>
</reference>
<sequence>MSQTAATPPQGCVL</sequence>
<dbReference type="EMBL" id="GBXM01036541">
    <property type="protein sequence ID" value="JAH72036.1"/>
    <property type="molecule type" value="Transcribed_RNA"/>
</dbReference>
<reference evidence="1" key="1">
    <citation type="submission" date="2014-11" db="EMBL/GenBank/DDBJ databases">
        <authorList>
            <person name="Amaro Gonzalez C."/>
        </authorList>
    </citation>
    <scope>NUCLEOTIDE SEQUENCE</scope>
</reference>
<accession>A0A0E9V221</accession>
<evidence type="ECO:0000313" key="1">
    <source>
        <dbReference type="EMBL" id="JAH72036.1"/>
    </source>
</evidence>